<dbReference type="EMBL" id="QGSV01000445">
    <property type="protein sequence ID" value="PWU43384.1"/>
    <property type="molecule type" value="Genomic_DNA"/>
</dbReference>
<name>A0A317JTW7_9ACTN</name>
<dbReference type="Proteomes" id="UP000245683">
    <property type="component" value="Unassembled WGS sequence"/>
</dbReference>
<protein>
    <submittedName>
        <fullName evidence="1">Uncharacterized protein</fullName>
    </submittedName>
</protein>
<organism evidence="1 2">
    <name type="scientific">Micromonospora globispora</name>
    <dbReference type="NCBI Taxonomy" id="1450148"/>
    <lineage>
        <taxon>Bacteria</taxon>
        <taxon>Bacillati</taxon>
        <taxon>Actinomycetota</taxon>
        <taxon>Actinomycetes</taxon>
        <taxon>Micromonosporales</taxon>
        <taxon>Micromonosporaceae</taxon>
        <taxon>Micromonospora</taxon>
    </lineage>
</organism>
<keyword evidence="2" id="KW-1185">Reference proteome</keyword>
<dbReference type="AlphaFoldDB" id="A0A317JTW7"/>
<evidence type="ECO:0000313" key="1">
    <source>
        <dbReference type="EMBL" id="PWU43384.1"/>
    </source>
</evidence>
<evidence type="ECO:0000313" key="2">
    <source>
        <dbReference type="Proteomes" id="UP000245683"/>
    </source>
</evidence>
<sequence length="84" mass="9435">MGAPAAHVLDPRQIRSYQLRIEPALAERIADGQLTSPRQEDPDWRTPRLRAYHADSALAAQAHLEDEVRKTVGPVRQDERINAA</sequence>
<reference evidence="2" key="1">
    <citation type="submission" date="2018-05" db="EMBL/GenBank/DDBJ databases">
        <title>Micromonospora globispora sp. nov. and Micromonospora rugosa sp. nov., isolated from marine sediment.</title>
        <authorList>
            <person name="Carro L."/>
            <person name="Aysel V."/>
            <person name="Cetin D."/>
            <person name="Igual J.M."/>
            <person name="Klenk H.-P."/>
            <person name="Trujillo M.E."/>
            <person name="Sahin N."/>
        </authorList>
    </citation>
    <scope>NUCLEOTIDE SEQUENCE [LARGE SCALE GENOMIC DNA]</scope>
    <source>
        <strain evidence="2">S2904</strain>
    </source>
</reference>
<proteinExistence type="predicted"/>
<gene>
    <name evidence="1" type="ORF">DLJ46_31670</name>
</gene>
<accession>A0A317JTW7</accession>
<comment type="caution">
    <text evidence="1">The sequence shown here is derived from an EMBL/GenBank/DDBJ whole genome shotgun (WGS) entry which is preliminary data.</text>
</comment>